<gene>
    <name evidence="2" type="ORF">J5A58_08080</name>
</gene>
<dbReference type="Proteomes" id="UP000682195">
    <property type="component" value="Chromosome 2"/>
</dbReference>
<name>A0ABX7XSY9_9BACT</name>
<reference evidence="2 3" key="1">
    <citation type="submission" date="2021-03" db="EMBL/GenBank/DDBJ databases">
        <title>Human Oral Microbial Genomes.</title>
        <authorList>
            <person name="Johnston C.D."/>
            <person name="Chen T."/>
            <person name="Dewhirst F.E."/>
        </authorList>
    </citation>
    <scope>NUCLEOTIDE SEQUENCE [LARGE SCALE GENOMIC DNA]</scope>
    <source>
        <strain evidence="2 3">F0054</strain>
    </source>
</reference>
<protein>
    <recommendedName>
        <fullName evidence="4">Tox-URI2 domain-containing protein</fullName>
    </recommendedName>
</protein>
<organism evidence="2 3">
    <name type="scientific">Prevotella melaninogenica</name>
    <dbReference type="NCBI Taxonomy" id="28132"/>
    <lineage>
        <taxon>Bacteria</taxon>
        <taxon>Pseudomonadati</taxon>
        <taxon>Bacteroidota</taxon>
        <taxon>Bacteroidia</taxon>
        <taxon>Bacteroidales</taxon>
        <taxon>Prevotellaceae</taxon>
        <taxon>Prevotella</taxon>
    </lineage>
</organism>
<evidence type="ECO:0000313" key="3">
    <source>
        <dbReference type="Proteomes" id="UP000682195"/>
    </source>
</evidence>
<feature type="compositionally biased region" description="Basic and acidic residues" evidence="1">
    <location>
        <begin position="48"/>
        <end position="64"/>
    </location>
</feature>
<dbReference type="EMBL" id="CP072362">
    <property type="protein sequence ID" value="QUB76713.1"/>
    <property type="molecule type" value="Genomic_DNA"/>
</dbReference>
<proteinExistence type="predicted"/>
<accession>A0ABX7XSY9</accession>
<evidence type="ECO:0000313" key="2">
    <source>
        <dbReference type="EMBL" id="QUB76713.1"/>
    </source>
</evidence>
<keyword evidence="3" id="KW-1185">Reference proteome</keyword>
<sequence length="105" mass="12103">MFTVGRVVKTGISGGMIAKNGKSYRATRQVNAWNKKMGRRYDSRIVHREPAAPRRELHQADEARPNVPDLPNLYPVSEDWNCQGRFLFIHARGAQVRCHGLRLYR</sequence>
<feature type="region of interest" description="Disordered" evidence="1">
    <location>
        <begin position="48"/>
        <end position="68"/>
    </location>
</feature>
<evidence type="ECO:0008006" key="4">
    <source>
        <dbReference type="Google" id="ProtNLM"/>
    </source>
</evidence>
<evidence type="ECO:0000256" key="1">
    <source>
        <dbReference type="SAM" id="MobiDB-lite"/>
    </source>
</evidence>